<feature type="transmembrane region" description="Helical" evidence="1">
    <location>
        <begin position="216"/>
        <end position="238"/>
    </location>
</feature>
<keyword evidence="1" id="KW-0812">Transmembrane</keyword>
<keyword evidence="1" id="KW-1133">Transmembrane helix</keyword>
<evidence type="ECO:0000256" key="1">
    <source>
        <dbReference type="SAM" id="Phobius"/>
    </source>
</evidence>
<feature type="transmembrane region" description="Helical" evidence="1">
    <location>
        <begin position="297"/>
        <end position="317"/>
    </location>
</feature>
<feature type="transmembrane region" description="Helical" evidence="1">
    <location>
        <begin position="189"/>
        <end position="210"/>
    </location>
</feature>
<feature type="transmembrane region" description="Helical" evidence="1">
    <location>
        <begin position="41"/>
        <end position="64"/>
    </location>
</feature>
<evidence type="ECO:0000313" key="3">
    <source>
        <dbReference type="Proteomes" id="UP001642540"/>
    </source>
</evidence>
<name>A0ABP1PSX6_9HEXA</name>
<reference evidence="2 3" key="1">
    <citation type="submission" date="2024-08" db="EMBL/GenBank/DDBJ databases">
        <authorList>
            <person name="Cucini C."/>
            <person name="Frati F."/>
        </authorList>
    </citation>
    <scope>NUCLEOTIDE SEQUENCE [LARGE SCALE GENOMIC DNA]</scope>
</reference>
<evidence type="ECO:0008006" key="4">
    <source>
        <dbReference type="Google" id="ProtNLM"/>
    </source>
</evidence>
<keyword evidence="3" id="KW-1185">Reference proteome</keyword>
<dbReference type="EMBL" id="CAXLJM020000011">
    <property type="protein sequence ID" value="CAL8076268.1"/>
    <property type="molecule type" value="Genomic_DNA"/>
</dbReference>
<feature type="transmembrane region" description="Helical" evidence="1">
    <location>
        <begin position="144"/>
        <end position="169"/>
    </location>
</feature>
<comment type="caution">
    <text evidence="2">The sequence shown here is derived from an EMBL/GenBank/DDBJ whole genome shotgun (WGS) entry which is preliminary data.</text>
</comment>
<dbReference type="Proteomes" id="UP001642540">
    <property type="component" value="Unassembled WGS sequence"/>
</dbReference>
<protein>
    <recommendedName>
        <fullName evidence="4">Gustatory receptor</fullName>
    </recommendedName>
</protein>
<feature type="transmembrane region" description="Helical" evidence="1">
    <location>
        <begin position="76"/>
        <end position="102"/>
    </location>
</feature>
<feature type="transmembrane region" description="Helical" evidence="1">
    <location>
        <begin position="268"/>
        <end position="291"/>
    </location>
</feature>
<accession>A0ABP1PSX6</accession>
<proteinExistence type="predicted"/>
<keyword evidence="1" id="KW-0472">Membrane</keyword>
<organism evidence="2 3">
    <name type="scientific">Orchesella dallaii</name>
    <dbReference type="NCBI Taxonomy" id="48710"/>
    <lineage>
        <taxon>Eukaryota</taxon>
        <taxon>Metazoa</taxon>
        <taxon>Ecdysozoa</taxon>
        <taxon>Arthropoda</taxon>
        <taxon>Hexapoda</taxon>
        <taxon>Collembola</taxon>
        <taxon>Entomobryomorpha</taxon>
        <taxon>Entomobryoidea</taxon>
        <taxon>Orchesellidae</taxon>
        <taxon>Orchesellinae</taxon>
        <taxon>Orchesella</taxon>
    </lineage>
</organism>
<sequence>MGLHKYSYQISKPLLLYLPGIPLEWTSDYRQLSLSNSKWKIVLYIICILDMIAFIAAGNVYVLITRVYLKNGNPVGLDLLLCIVFGTSSIVLLVIVMLILYLNRHEALAGANHFFVLAEELTRLYRPAEVNAEGEYQNPTGTDVVGTTACVISFTISAVPVWLTIVLVFNNYDPLDVAIDDIFSDPKYWSYNTILLAGGIRYICCLISMIVGSHHIVYLAMLCLALLTNSLQCMKILLDGIEMDEDFFKYYTRFFVAFKYMRSILDNILLVLLTSFFWGSSIGIWACITVYDEMDSLLHSVVVFGTVVDLFTLIYSFSKGKAWLEMSIAIVENRRASTTTKFTVLKTRKAKLNAKRGKAITSAPLMYGPFHPISTEYLMEYFYSMIQQVVDFLVLSQ</sequence>
<evidence type="ECO:0000313" key="2">
    <source>
        <dbReference type="EMBL" id="CAL8076268.1"/>
    </source>
</evidence>
<gene>
    <name evidence="2" type="ORF">ODALV1_LOCUS3415</name>
</gene>